<evidence type="ECO:0000313" key="3">
    <source>
        <dbReference type="Proteomes" id="UP000004994"/>
    </source>
</evidence>
<sequence>MKVAIQEASSKNSLLERINSLETRLFQLCLEIENARTSCSSSSNTQTPFAEKSKNNDAKRQAASSYPIFDFSQGFSHLPLFHHQANPSFRPVARAEDEEDASDFEPEENGEEEGFEEEEEEDDDEDTSGKDVSEVCLSW</sequence>
<proteinExistence type="predicted"/>
<dbReference type="EnsemblPlants" id="Solyc08g005015.1.1">
    <property type="protein sequence ID" value="Solyc08g005015.1.1"/>
    <property type="gene ID" value="Solyc08g005015.1"/>
</dbReference>
<accession>A0A3Q7ID97</accession>
<dbReference type="Proteomes" id="UP000004994">
    <property type="component" value="Chromosome 8"/>
</dbReference>
<feature type="compositionally biased region" description="Polar residues" evidence="1">
    <location>
        <begin position="36"/>
        <end position="48"/>
    </location>
</feature>
<feature type="region of interest" description="Disordered" evidence="1">
    <location>
        <begin position="89"/>
        <end position="139"/>
    </location>
</feature>
<keyword evidence="3" id="KW-1185">Reference proteome</keyword>
<reference evidence="2" key="2">
    <citation type="submission" date="2019-01" db="UniProtKB">
        <authorList>
            <consortium name="EnsemblPlants"/>
        </authorList>
    </citation>
    <scope>IDENTIFICATION</scope>
    <source>
        <strain evidence="2">cv. Heinz 1706</strain>
    </source>
</reference>
<dbReference type="PANTHER" id="PTHR34190:SF10">
    <property type="entry name" value="TERNARY COMPLEX FACTOR MIP1 LEUCINE-ZIPPER DOMAIN-CONTAINING PROTEIN"/>
    <property type="match status" value="1"/>
</dbReference>
<name>A0A3Q7ID97_SOLLC</name>
<reference evidence="2" key="1">
    <citation type="journal article" date="2012" name="Nature">
        <title>The tomato genome sequence provides insights into fleshy fruit evolution.</title>
        <authorList>
            <consortium name="Tomato Genome Consortium"/>
        </authorList>
    </citation>
    <scope>NUCLEOTIDE SEQUENCE [LARGE SCALE GENOMIC DNA]</scope>
    <source>
        <strain evidence="2">cv. Heinz 1706</strain>
    </source>
</reference>
<protein>
    <submittedName>
        <fullName evidence="2">Uncharacterized protein</fullName>
    </submittedName>
</protein>
<evidence type="ECO:0000256" key="1">
    <source>
        <dbReference type="SAM" id="MobiDB-lite"/>
    </source>
</evidence>
<dbReference type="AlphaFoldDB" id="A0A3Q7ID97"/>
<organism evidence="2">
    <name type="scientific">Solanum lycopersicum</name>
    <name type="common">Tomato</name>
    <name type="synonym">Lycopersicon esculentum</name>
    <dbReference type="NCBI Taxonomy" id="4081"/>
    <lineage>
        <taxon>Eukaryota</taxon>
        <taxon>Viridiplantae</taxon>
        <taxon>Streptophyta</taxon>
        <taxon>Embryophyta</taxon>
        <taxon>Tracheophyta</taxon>
        <taxon>Spermatophyta</taxon>
        <taxon>Magnoliopsida</taxon>
        <taxon>eudicotyledons</taxon>
        <taxon>Gunneridae</taxon>
        <taxon>Pentapetalae</taxon>
        <taxon>asterids</taxon>
        <taxon>lamiids</taxon>
        <taxon>Solanales</taxon>
        <taxon>Solanaceae</taxon>
        <taxon>Solanoideae</taxon>
        <taxon>Solaneae</taxon>
        <taxon>Solanum</taxon>
        <taxon>Solanum subgen. Lycopersicon</taxon>
    </lineage>
</organism>
<dbReference type="InParanoid" id="A0A3Q7ID97"/>
<dbReference type="PANTHER" id="PTHR34190">
    <property type="entry name" value="EXPRESSED PROTEIN"/>
    <property type="match status" value="1"/>
</dbReference>
<feature type="region of interest" description="Disordered" evidence="1">
    <location>
        <begin position="36"/>
        <end position="62"/>
    </location>
</feature>
<dbReference type="STRING" id="4081.A0A3Q7ID97"/>
<dbReference type="Gramene" id="Solyc08g005015.1.1">
    <property type="protein sequence ID" value="Solyc08g005015.1.1"/>
    <property type="gene ID" value="Solyc08g005015.1"/>
</dbReference>
<evidence type="ECO:0000313" key="2">
    <source>
        <dbReference type="EnsemblPlants" id="Solyc08g005015.1.1"/>
    </source>
</evidence>
<feature type="compositionally biased region" description="Acidic residues" evidence="1">
    <location>
        <begin position="96"/>
        <end position="126"/>
    </location>
</feature>
<feature type="compositionally biased region" description="Basic and acidic residues" evidence="1">
    <location>
        <begin position="51"/>
        <end position="60"/>
    </location>
</feature>